<accession>A0A1T5EZR0</accession>
<dbReference type="Proteomes" id="UP000189981">
    <property type="component" value="Unassembled WGS sequence"/>
</dbReference>
<dbReference type="OrthoDB" id="609485at2"/>
<dbReference type="EMBL" id="FUYR01000005">
    <property type="protein sequence ID" value="SKB89423.1"/>
    <property type="molecule type" value="Genomic_DNA"/>
</dbReference>
<reference evidence="3" key="1">
    <citation type="submission" date="2017-02" db="EMBL/GenBank/DDBJ databases">
        <authorList>
            <person name="Varghese N."/>
            <person name="Submissions S."/>
        </authorList>
    </citation>
    <scope>NUCLEOTIDE SEQUENCE [LARGE SCALE GENOMIC DNA]</scope>
    <source>
        <strain evidence="3">DSM 22385</strain>
    </source>
</reference>
<dbReference type="STRING" id="572036.SAMN05661099_3336"/>
<feature type="domain" description="Macroglobulin" evidence="1">
    <location>
        <begin position="45"/>
        <end position="136"/>
    </location>
</feature>
<dbReference type="Pfam" id="PF01835">
    <property type="entry name" value="MG2"/>
    <property type="match status" value="1"/>
</dbReference>
<dbReference type="Gene3D" id="2.170.130.10">
    <property type="entry name" value="TonB-dependent receptor, plug domain"/>
    <property type="match status" value="1"/>
</dbReference>
<dbReference type="SUPFAM" id="SSF56935">
    <property type="entry name" value="Porins"/>
    <property type="match status" value="1"/>
</dbReference>
<evidence type="ECO:0000259" key="1">
    <source>
        <dbReference type="Pfam" id="PF01835"/>
    </source>
</evidence>
<dbReference type="RefSeq" id="WP_079703834.1">
    <property type="nucleotide sequence ID" value="NZ_FUYR01000005.1"/>
</dbReference>
<organism evidence="2 3">
    <name type="scientific">Daejeonella lutea</name>
    <dbReference type="NCBI Taxonomy" id="572036"/>
    <lineage>
        <taxon>Bacteria</taxon>
        <taxon>Pseudomonadati</taxon>
        <taxon>Bacteroidota</taxon>
        <taxon>Sphingobacteriia</taxon>
        <taxon>Sphingobacteriales</taxon>
        <taxon>Sphingobacteriaceae</taxon>
        <taxon>Daejeonella</taxon>
    </lineage>
</organism>
<dbReference type="InterPro" id="IPR002890">
    <property type="entry name" value="MG2"/>
</dbReference>
<dbReference type="Gene3D" id="2.60.40.1930">
    <property type="match status" value="1"/>
</dbReference>
<proteinExistence type="predicted"/>
<dbReference type="InterPro" id="IPR037066">
    <property type="entry name" value="Plug_dom_sf"/>
</dbReference>
<evidence type="ECO:0000313" key="2">
    <source>
        <dbReference type="EMBL" id="SKB89423.1"/>
    </source>
</evidence>
<dbReference type="AlphaFoldDB" id="A0A1T5EZR0"/>
<dbReference type="GO" id="GO:0004866">
    <property type="term" value="F:endopeptidase inhibitor activity"/>
    <property type="evidence" value="ECO:0007669"/>
    <property type="project" value="InterPro"/>
</dbReference>
<gene>
    <name evidence="2" type="ORF">SAMN05661099_3336</name>
</gene>
<sequence length="878" mass="97121">MRIILPIILSVLTILFCESQGFSQPGNKSPEGKFKNAGQQEVIEKAYLHFDRPFYYSSDTIWFKAYLVDADNRLTENSQLLYVELIDPTDRVIRTLKVPLSAGLGWSDIPLEANTASGSYRIRAYTNWMRNYDNSGFFTKEISVVNILSSDIKTKVDYKRVGDEVQAQLSFKDLKGEPLARRQVYHNISGRQQKGTTDDSGKVILQLDTNRINESRTISSRIINGADTVSKTFSIPKLAPDFHVAFFPESGNLVANIPSRLAFKVVGSDGLGLDATGYIVDSSNSRIAEFETAHLGMGVVGINPMPNMTYTAHIVTGNGLKKTITLPVTSLQGYVLTLNRDGANLAVRVRISEKLFGGGNFSLVVRKPGNSQILSRTAINKSSMVVRIPREVLLSGIIEISLYENERAVAERVAFVHNQQELNISLSPINSSYEANKPLTLKLDAKNANGVDVLANFSIAIVDEDLVKVDEESEVSIVSNLQLTSVLKGYVERPQYYFLQRSELKEQHLDLLMMTQGWRRLINTSPTFTAEKGTTIKGKVVRPFGGPVPGSLVSLIIQGSGEPMIQVKADENGSFAFENLNFEGERNLVFSAYSADGKSNVKVVIDTTGNVRPAIGPRQYIPSESITDSILQKGEQGYLSYLKRYQDVTKSQLLQEVVVKATATRKIPNSKNLNNRDVTYSFPENQFGHYINLADLLQAKITGLVIQTNARGERTAKTARSMSRLFRGAPPMMIYLDGVPTGHNLNEFNLADFEGVEVLTEDNELAIYGAQGGGGIILLTSRATGPKIDPPMNVSLMKMVGMAPRREFYSPLYRTELNPPSNNNRATIYWNPSVFTNSVESNEFTFVTGIKPGKYRIVIEGVDENGNLGSKVFTSEVK</sequence>
<name>A0A1T5EZR0_9SPHI</name>
<keyword evidence="3" id="KW-1185">Reference proteome</keyword>
<evidence type="ECO:0000313" key="3">
    <source>
        <dbReference type="Proteomes" id="UP000189981"/>
    </source>
</evidence>
<protein>
    <recommendedName>
        <fullName evidence="1">Macroglobulin domain-containing protein</fullName>
    </recommendedName>
</protein>